<dbReference type="Proteomes" id="UP001147733">
    <property type="component" value="Unassembled WGS sequence"/>
</dbReference>
<evidence type="ECO:0000256" key="1">
    <source>
        <dbReference type="ARBA" id="ARBA00038376"/>
    </source>
</evidence>
<accession>A0A9W9PDK0</accession>
<dbReference type="SUPFAM" id="SSF51735">
    <property type="entry name" value="NAD(P)-binding Rossmann-fold domains"/>
    <property type="match status" value="1"/>
</dbReference>
<dbReference type="Gene3D" id="3.40.50.720">
    <property type="entry name" value="NAD(P)-binding Rossmann-like Domain"/>
    <property type="match status" value="1"/>
</dbReference>
<evidence type="ECO:0000313" key="3">
    <source>
        <dbReference type="EMBL" id="KAJ5240942.1"/>
    </source>
</evidence>
<reference evidence="3" key="2">
    <citation type="journal article" date="2023" name="IMA Fungus">
        <title>Comparative genomic study of the Penicillium genus elucidates a diverse pangenome and 15 lateral gene transfer events.</title>
        <authorList>
            <person name="Petersen C."/>
            <person name="Sorensen T."/>
            <person name="Nielsen M.R."/>
            <person name="Sondergaard T.E."/>
            <person name="Sorensen J.L."/>
            <person name="Fitzpatrick D.A."/>
            <person name="Frisvad J.C."/>
            <person name="Nielsen K.L."/>
        </authorList>
    </citation>
    <scope>NUCLEOTIDE SEQUENCE</scope>
    <source>
        <strain evidence="3">IBT 23319</strain>
    </source>
</reference>
<reference evidence="3" key="1">
    <citation type="submission" date="2022-11" db="EMBL/GenBank/DDBJ databases">
        <authorList>
            <person name="Petersen C."/>
        </authorList>
    </citation>
    <scope>NUCLEOTIDE SEQUENCE</scope>
    <source>
        <strain evidence="3">IBT 23319</strain>
    </source>
</reference>
<dbReference type="PANTHER" id="PTHR43355">
    <property type="entry name" value="FLAVIN REDUCTASE (NADPH)"/>
    <property type="match status" value="1"/>
</dbReference>
<protein>
    <recommendedName>
        <fullName evidence="2">NAD(P)-binding domain-containing protein</fullName>
    </recommendedName>
</protein>
<evidence type="ECO:0000259" key="2">
    <source>
        <dbReference type="Pfam" id="PF13460"/>
    </source>
</evidence>
<proteinExistence type="inferred from homology"/>
<sequence>MHLFILGATGRTGLYGYKYALDEGHKVTILVRKADKIDRHDRLTIIEGSPLSEEDIKRAFDTGTPIDAVLVFLNAPRIDQNPWGKFLGPPRLIADSTRNATRALRAQYCEQVVDGAGNGGEAKKPRLIVMNALGVGKSWAVTPYIVRFMITFSNVSESYKDHNAVNEEIESECGDEVLWTLPLPVGLGGGGREEVKTFGYEENGASLWISRESCARWMVDVALGREGGRFDNRRVIVSN</sequence>
<dbReference type="InterPro" id="IPR051606">
    <property type="entry name" value="Polyketide_Oxido-like"/>
</dbReference>
<name>A0A9W9PDK0_PENCI</name>
<dbReference type="OrthoDB" id="419598at2759"/>
<dbReference type="GO" id="GO:0042602">
    <property type="term" value="F:riboflavin reductase (NADPH) activity"/>
    <property type="evidence" value="ECO:0007669"/>
    <property type="project" value="TreeGrafter"/>
</dbReference>
<dbReference type="GeneID" id="81380620"/>
<comment type="similarity">
    <text evidence="1">Belongs to the avfA family.</text>
</comment>
<dbReference type="PANTHER" id="PTHR43355:SF2">
    <property type="entry name" value="FLAVIN REDUCTASE (NADPH)"/>
    <property type="match status" value="1"/>
</dbReference>
<dbReference type="Pfam" id="PF13460">
    <property type="entry name" value="NAD_binding_10"/>
    <property type="match status" value="1"/>
</dbReference>
<dbReference type="RefSeq" id="XP_056503947.1">
    <property type="nucleotide sequence ID" value="XM_056641453.1"/>
</dbReference>
<dbReference type="InterPro" id="IPR016040">
    <property type="entry name" value="NAD(P)-bd_dom"/>
</dbReference>
<organism evidence="3 4">
    <name type="scientific">Penicillium citrinum</name>
    <dbReference type="NCBI Taxonomy" id="5077"/>
    <lineage>
        <taxon>Eukaryota</taxon>
        <taxon>Fungi</taxon>
        <taxon>Dikarya</taxon>
        <taxon>Ascomycota</taxon>
        <taxon>Pezizomycotina</taxon>
        <taxon>Eurotiomycetes</taxon>
        <taxon>Eurotiomycetidae</taxon>
        <taxon>Eurotiales</taxon>
        <taxon>Aspergillaceae</taxon>
        <taxon>Penicillium</taxon>
    </lineage>
</organism>
<dbReference type="AlphaFoldDB" id="A0A9W9PDK0"/>
<evidence type="ECO:0000313" key="4">
    <source>
        <dbReference type="Proteomes" id="UP001147733"/>
    </source>
</evidence>
<gene>
    <name evidence="3" type="ORF">N7469_002533</name>
</gene>
<feature type="domain" description="NAD(P)-binding" evidence="2">
    <location>
        <begin position="7"/>
        <end position="221"/>
    </location>
</feature>
<dbReference type="InterPro" id="IPR036291">
    <property type="entry name" value="NAD(P)-bd_dom_sf"/>
</dbReference>
<dbReference type="EMBL" id="JAPQKT010000002">
    <property type="protein sequence ID" value="KAJ5240942.1"/>
    <property type="molecule type" value="Genomic_DNA"/>
</dbReference>
<dbReference type="GO" id="GO:0004074">
    <property type="term" value="F:biliverdin reductase [NAD(P)H] activity"/>
    <property type="evidence" value="ECO:0007669"/>
    <property type="project" value="TreeGrafter"/>
</dbReference>
<keyword evidence="4" id="KW-1185">Reference proteome</keyword>
<comment type="caution">
    <text evidence="3">The sequence shown here is derived from an EMBL/GenBank/DDBJ whole genome shotgun (WGS) entry which is preliminary data.</text>
</comment>